<keyword evidence="5" id="KW-0720">Serine protease</keyword>
<keyword evidence="4" id="KW-0378">Hydrolase</keyword>
<keyword evidence="11" id="KW-1185">Reference proteome</keyword>
<keyword evidence="2" id="KW-0645">Protease</keyword>
<comment type="similarity">
    <text evidence="8">Belongs to the peptidase S8 family.</text>
</comment>
<dbReference type="InterPro" id="IPR036852">
    <property type="entry name" value="Peptidase_S8/S53_dom_sf"/>
</dbReference>
<dbReference type="SUPFAM" id="SSF54897">
    <property type="entry name" value="Protease propeptides/inhibitors"/>
    <property type="match status" value="1"/>
</dbReference>
<dbReference type="AlphaFoldDB" id="A0A328VEV0"/>
<dbReference type="Proteomes" id="UP000248706">
    <property type="component" value="Unassembled WGS sequence"/>
</dbReference>
<dbReference type="PANTHER" id="PTHR14218">
    <property type="entry name" value="PROTEASE S8 TRIPEPTIDYL PEPTIDASE I CLN2"/>
    <property type="match status" value="1"/>
</dbReference>
<comment type="cofactor">
    <cofactor evidence="1">
        <name>Ca(2+)</name>
        <dbReference type="ChEBI" id="CHEBI:29108"/>
    </cofactor>
</comment>
<dbReference type="SUPFAM" id="SSF52743">
    <property type="entry name" value="Subtilisin-like"/>
    <property type="match status" value="1"/>
</dbReference>
<keyword evidence="3" id="KW-0479">Metal-binding</keyword>
<dbReference type="GO" id="GO:0046872">
    <property type="term" value="F:metal ion binding"/>
    <property type="evidence" value="ECO:0007669"/>
    <property type="project" value="UniProtKB-KW"/>
</dbReference>
<dbReference type="InterPro" id="IPR050819">
    <property type="entry name" value="Tripeptidyl-peptidase_I"/>
</dbReference>
<dbReference type="SMART" id="SM00944">
    <property type="entry name" value="Pro-kuma_activ"/>
    <property type="match status" value="1"/>
</dbReference>
<evidence type="ECO:0000256" key="7">
    <source>
        <dbReference type="ARBA" id="ARBA00023145"/>
    </source>
</evidence>
<name>A0A328VEV0_9CHLR</name>
<dbReference type="EMBL" id="MCIF01000002">
    <property type="protein sequence ID" value="RAQ94290.1"/>
    <property type="molecule type" value="Genomic_DNA"/>
</dbReference>
<dbReference type="InterPro" id="IPR030400">
    <property type="entry name" value="Sedolisin_dom"/>
</dbReference>
<dbReference type="OrthoDB" id="9002785at2"/>
<dbReference type="GO" id="GO:0004252">
    <property type="term" value="F:serine-type endopeptidase activity"/>
    <property type="evidence" value="ECO:0007669"/>
    <property type="project" value="InterPro"/>
</dbReference>
<evidence type="ECO:0000256" key="1">
    <source>
        <dbReference type="ARBA" id="ARBA00001913"/>
    </source>
</evidence>
<dbReference type="Pfam" id="PF00082">
    <property type="entry name" value="Peptidase_S8"/>
    <property type="match status" value="1"/>
</dbReference>
<dbReference type="PROSITE" id="PS51695">
    <property type="entry name" value="SEDOLISIN"/>
    <property type="match status" value="1"/>
</dbReference>
<evidence type="ECO:0000256" key="8">
    <source>
        <dbReference type="PROSITE-ProRule" id="PRU01240"/>
    </source>
</evidence>
<evidence type="ECO:0000256" key="4">
    <source>
        <dbReference type="ARBA" id="ARBA00022801"/>
    </source>
</evidence>
<evidence type="ECO:0000313" key="10">
    <source>
        <dbReference type="EMBL" id="RAQ94290.1"/>
    </source>
</evidence>
<evidence type="ECO:0000256" key="3">
    <source>
        <dbReference type="ARBA" id="ARBA00022723"/>
    </source>
</evidence>
<evidence type="ECO:0000259" key="9">
    <source>
        <dbReference type="PROSITE" id="PS51695"/>
    </source>
</evidence>
<dbReference type="RefSeq" id="WP_112426067.1">
    <property type="nucleotide sequence ID" value="NZ_MCIF01000002.1"/>
</dbReference>
<evidence type="ECO:0000313" key="11">
    <source>
        <dbReference type="Proteomes" id="UP000248706"/>
    </source>
</evidence>
<dbReference type="CDD" id="cd11377">
    <property type="entry name" value="Pro-peptidase_S53"/>
    <property type="match status" value="1"/>
</dbReference>
<dbReference type="GO" id="GO:0006508">
    <property type="term" value="P:proteolysis"/>
    <property type="evidence" value="ECO:0007669"/>
    <property type="project" value="UniProtKB-KW"/>
</dbReference>
<comment type="caution">
    <text evidence="10">The sequence shown here is derived from an EMBL/GenBank/DDBJ whole genome shotgun (WGS) entry which is preliminary data.</text>
</comment>
<gene>
    <name evidence="10" type="ORF">A4R35_02020</name>
</gene>
<dbReference type="CDD" id="cd04056">
    <property type="entry name" value="Peptidases_S53"/>
    <property type="match status" value="1"/>
</dbReference>
<accession>A0A328VEV0</accession>
<dbReference type="Pfam" id="PF09286">
    <property type="entry name" value="Pro-kuma_activ"/>
    <property type="match status" value="1"/>
</dbReference>
<evidence type="ECO:0000256" key="6">
    <source>
        <dbReference type="ARBA" id="ARBA00022837"/>
    </source>
</evidence>
<proteinExistence type="inferred from homology"/>
<evidence type="ECO:0000256" key="2">
    <source>
        <dbReference type="ARBA" id="ARBA00022670"/>
    </source>
</evidence>
<dbReference type="GO" id="GO:0008240">
    <property type="term" value="F:tripeptidyl-peptidase activity"/>
    <property type="evidence" value="ECO:0007669"/>
    <property type="project" value="TreeGrafter"/>
</dbReference>
<evidence type="ECO:0000256" key="5">
    <source>
        <dbReference type="ARBA" id="ARBA00022825"/>
    </source>
</evidence>
<dbReference type="Gene3D" id="3.40.50.200">
    <property type="entry name" value="Peptidase S8/S53 domain"/>
    <property type="match status" value="1"/>
</dbReference>
<keyword evidence="7" id="KW-0865">Zymogen</keyword>
<comment type="caution">
    <text evidence="8">Lacks conserved residue(s) required for the propagation of feature annotation.</text>
</comment>
<dbReference type="PROSITE" id="PS51892">
    <property type="entry name" value="SUBTILASE"/>
    <property type="match status" value="1"/>
</dbReference>
<dbReference type="PANTHER" id="PTHR14218:SF15">
    <property type="entry name" value="TRIPEPTIDYL-PEPTIDASE 1"/>
    <property type="match status" value="1"/>
</dbReference>
<reference evidence="10 11" key="1">
    <citation type="submission" date="2016-08" db="EMBL/GenBank/DDBJ databases">
        <title>Analysis of Carbohydrate Active Enzymes in Thermogemmatispora T81 Reveals Carbohydrate Degradation Ability.</title>
        <authorList>
            <person name="Tomazini A."/>
            <person name="Lal S."/>
            <person name="Stott M."/>
            <person name="Henrissat B."/>
            <person name="Polikarpov I."/>
            <person name="Sparling R."/>
            <person name="Levin D.B."/>
        </authorList>
    </citation>
    <scope>NUCLEOTIDE SEQUENCE [LARGE SCALE GENOMIC DNA]</scope>
    <source>
        <strain evidence="10 11">T81</strain>
    </source>
</reference>
<protein>
    <submittedName>
        <fullName evidence="10">Peptidase S53</fullName>
    </submittedName>
</protein>
<dbReference type="InterPro" id="IPR000209">
    <property type="entry name" value="Peptidase_S8/S53_dom"/>
</dbReference>
<organism evidence="10 11">
    <name type="scientific">Thermogemmatispora tikiterensis</name>
    <dbReference type="NCBI Taxonomy" id="1825093"/>
    <lineage>
        <taxon>Bacteria</taxon>
        <taxon>Bacillati</taxon>
        <taxon>Chloroflexota</taxon>
        <taxon>Ktedonobacteria</taxon>
        <taxon>Thermogemmatisporales</taxon>
        <taxon>Thermogemmatisporaceae</taxon>
        <taxon>Thermogemmatispora</taxon>
    </lineage>
</organism>
<dbReference type="InterPro" id="IPR015366">
    <property type="entry name" value="S53_propep"/>
</dbReference>
<keyword evidence="6" id="KW-0106">Calcium</keyword>
<sequence length="536" mass="56157">MPEIPKGFTRLAGSERHLPAQARQIGPADPNERIEVSVYLRDPAGSALAGQLEHQISQPGQRLSREEYLAQHSASSEDIARVEAFARAHQLEVLAVDRAARRLVLAGTVSQLCSAFGTELHYYEHEGQTFRGRSGPLHIPQELEPIVVGVFGLDDRPQAQPHLRFASAAGASAPVETATVSYTPLQVAQLYNFPSGLTGSGQCIALIELGGGYNSEDLTTYFQQLGLKPPTVVSVSVDGGENSPTGEPNSADGEVALDIEIAGAIAPAARIAVYFAPNTERGFLDAITQAIHDTTNAPAVISISWGAPEVDWTRQALTTMNEAFQAAASLGITICVAAGDNGSSDGVNDQKAHVDFPASSPYVLGCGGTRLEAQNRQVVSEVVWNGTASGDGATGGGISDVFPLPAWQANAHVPPSINDQHQGRGVPDVAGNADPQTGYQILVDGQSTSVGGTSAVAPLWAGLIALLNQRRGQSLGYLNPFLYQHYTQLLQQKALRDVTSGNNGGYSAGPGWDACTGLGTPDGTLLLQALLTSSAS</sequence>
<feature type="domain" description="Peptidase S53" evidence="9">
    <location>
        <begin position="181"/>
        <end position="533"/>
    </location>
</feature>